<dbReference type="RefSeq" id="XP_013021701.1">
    <property type="nucleotide sequence ID" value="XM_013166247.1"/>
</dbReference>
<reference evidence="1 2" key="1">
    <citation type="journal article" date="2011" name="Science">
        <title>Comparative functional genomics of the fission yeasts.</title>
        <authorList>
            <person name="Rhind N."/>
            <person name="Chen Z."/>
            <person name="Yassour M."/>
            <person name="Thompson D.A."/>
            <person name="Haas B.J."/>
            <person name="Habib N."/>
            <person name="Wapinski I."/>
            <person name="Roy S."/>
            <person name="Lin M.F."/>
            <person name="Heiman D.I."/>
            <person name="Young S.K."/>
            <person name="Furuya K."/>
            <person name="Guo Y."/>
            <person name="Pidoux A."/>
            <person name="Chen H.M."/>
            <person name="Robbertse B."/>
            <person name="Goldberg J.M."/>
            <person name="Aoki K."/>
            <person name="Bayne E.H."/>
            <person name="Berlin A.M."/>
            <person name="Desjardins C.A."/>
            <person name="Dobbs E."/>
            <person name="Dukaj L."/>
            <person name="Fan L."/>
            <person name="FitzGerald M.G."/>
            <person name="French C."/>
            <person name="Gujja S."/>
            <person name="Hansen K."/>
            <person name="Keifenheim D."/>
            <person name="Levin J.Z."/>
            <person name="Mosher R.A."/>
            <person name="Mueller C.A."/>
            <person name="Pfiffner J."/>
            <person name="Priest M."/>
            <person name="Russ C."/>
            <person name="Smialowska A."/>
            <person name="Swoboda P."/>
            <person name="Sykes S.M."/>
            <person name="Vaughn M."/>
            <person name="Vengrova S."/>
            <person name="Yoder R."/>
            <person name="Zeng Q."/>
            <person name="Allshire R."/>
            <person name="Baulcombe D."/>
            <person name="Birren B.W."/>
            <person name="Brown W."/>
            <person name="Ekwall K."/>
            <person name="Kellis M."/>
            <person name="Leatherwood J."/>
            <person name="Levin H."/>
            <person name="Margalit H."/>
            <person name="Martienssen R."/>
            <person name="Nieduszynski C.A."/>
            <person name="Spatafora J.W."/>
            <person name="Friedman N."/>
            <person name="Dalgaard J.Z."/>
            <person name="Baumann P."/>
            <person name="Niki H."/>
            <person name="Regev A."/>
            <person name="Nusbaum C."/>
        </authorList>
    </citation>
    <scope>NUCLEOTIDE SEQUENCE [LARGE SCALE GENOMIC DNA]</scope>
    <source>
        <strain evidence="2">OY26 / ATCC MYA-4695 / CBS 11777 / NBRC 106824 / NRRL Y48691</strain>
    </source>
</reference>
<dbReference type="GeneID" id="25038300"/>
<sequence length="237" mass="26945">MEPYILPFSKLKKENFKCVEYPFLIHSRSISLLLTSMVSCLSRNDAQHGLLICPEKEVTEIEDIIIKNEGVFDTEFLSSANSIEYLQYLDKIEILPIRNMKSLSDLMNEAVNQKGEMLVGIVNVSIMLKYEECLNAASLSSILADVIEKCSLLIICETGALETPIPISDSMKHESVTLETVYSLWIPVYLRVSNDSETPRISRASFHSREFSQTSVWKSNTFFQDVKINTYRSYCGT</sequence>
<name>S9W8E3_SCHCR</name>
<organism evidence="1 2">
    <name type="scientific">Schizosaccharomyces cryophilus (strain OY26 / ATCC MYA-4695 / CBS 11777 / NBRC 106824 / NRRL Y48691)</name>
    <name type="common">Fission yeast</name>
    <dbReference type="NCBI Taxonomy" id="653667"/>
    <lineage>
        <taxon>Eukaryota</taxon>
        <taxon>Fungi</taxon>
        <taxon>Dikarya</taxon>
        <taxon>Ascomycota</taxon>
        <taxon>Taphrinomycotina</taxon>
        <taxon>Schizosaccharomycetes</taxon>
        <taxon>Schizosaccharomycetales</taxon>
        <taxon>Schizosaccharomycetaceae</taxon>
        <taxon>Schizosaccharomyces</taxon>
    </lineage>
</organism>
<dbReference type="EMBL" id="KE546988">
    <property type="protein sequence ID" value="EPY54090.1"/>
    <property type="molecule type" value="Genomic_DNA"/>
</dbReference>
<evidence type="ECO:0000313" key="1">
    <source>
        <dbReference type="EMBL" id="EPY54090.1"/>
    </source>
</evidence>
<accession>S9W8E3</accession>
<gene>
    <name evidence="1" type="ORF">SPOG_03985</name>
</gene>
<keyword evidence="2" id="KW-1185">Reference proteome</keyword>
<dbReference type="STRING" id="653667.S9W8E3"/>
<evidence type="ECO:0000313" key="2">
    <source>
        <dbReference type="Proteomes" id="UP000015464"/>
    </source>
</evidence>
<dbReference type="AlphaFoldDB" id="S9W8E3"/>
<dbReference type="OrthoDB" id="5365863at2759"/>
<proteinExistence type="predicted"/>
<dbReference type="HOGENOM" id="CLU_1171211_0_0_1"/>
<protein>
    <submittedName>
        <fullName evidence="1">Uncharacterized protein</fullName>
    </submittedName>
</protein>
<dbReference type="Proteomes" id="UP000015464">
    <property type="component" value="Unassembled WGS sequence"/>
</dbReference>
<dbReference type="OMA" id="VYSLWIP"/>